<feature type="transmembrane region" description="Helical" evidence="2">
    <location>
        <begin position="30"/>
        <end position="51"/>
    </location>
</feature>
<evidence type="ECO:0000256" key="1">
    <source>
        <dbReference type="SAM" id="MobiDB-lite"/>
    </source>
</evidence>
<evidence type="ECO:0000313" key="4">
    <source>
        <dbReference type="Proteomes" id="UP000538196"/>
    </source>
</evidence>
<keyword evidence="2" id="KW-0812">Transmembrane</keyword>
<feature type="compositionally biased region" description="Low complexity" evidence="1">
    <location>
        <begin position="84"/>
        <end position="106"/>
    </location>
</feature>
<organism evidence="3 4">
    <name type="scientific">Leifsonia aquatica</name>
    <name type="common">Corynebacterium aquaticum</name>
    <dbReference type="NCBI Taxonomy" id="144185"/>
    <lineage>
        <taxon>Bacteria</taxon>
        <taxon>Bacillati</taxon>
        <taxon>Actinomycetota</taxon>
        <taxon>Actinomycetes</taxon>
        <taxon>Micrococcales</taxon>
        <taxon>Microbacteriaceae</taxon>
        <taxon>Leifsonia</taxon>
    </lineage>
</organism>
<dbReference type="RefSeq" id="WP_051337054.1">
    <property type="nucleotide sequence ID" value="NZ_JACHVP010000002.1"/>
</dbReference>
<evidence type="ECO:0000313" key="3">
    <source>
        <dbReference type="EMBL" id="MBB2967362.1"/>
    </source>
</evidence>
<dbReference type="AlphaFoldDB" id="A0A7W4UWF0"/>
<accession>A0A7W4UWF0</accession>
<proteinExistence type="predicted"/>
<feature type="compositionally biased region" description="Acidic residues" evidence="1">
    <location>
        <begin position="74"/>
        <end position="83"/>
    </location>
</feature>
<dbReference type="InterPro" id="IPR025323">
    <property type="entry name" value="DUF4229"/>
</dbReference>
<sequence length="120" mass="12983">MKRIPSWLIYTVLRLLVFAIPLAILLVLGIVWWASVIAAALIGLCLSYIFLSKPRNAVSSDLYEVRHREKPVPSEDDEVEDAVVDSAEAARTDAPVDAPAEAAVDAPVDHHDAGTKPPTA</sequence>
<reference evidence="3 4" key="1">
    <citation type="submission" date="2020-08" db="EMBL/GenBank/DDBJ databases">
        <title>Sequencing the genomes of 1000 actinobacteria strains.</title>
        <authorList>
            <person name="Klenk H.-P."/>
        </authorList>
    </citation>
    <scope>NUCLEOTIDE SEQUENCE [LARGE SCALE GENOMIC DNA]</scope>
    <source>
        <strain evidence="3 4">DSM 20146</strain>
    </source>
</reference>
<dbReference type="EMBL" id="JACHVP010000002">
    <property type="protein sequence ID" value="MBB2967362.1"/>
    <property type="molecule type" value="Genomic_DNA"/>
</dbReference>
<keyword evidence="2" id="KW-0472">Membrane</keyword>
<comment type="caution">
    <text evidence="3">The sequence shown here is derived from an EMBL/GenBank/DDBJ whole genome shotgun (WGS) entry which is preliminary data.</text>
</comment>
<keyword evidence="2" id="KW-1133">Transmembrane helix</keyword>
<dbReference type="Pfam" id="PF14012">
    <property type="entry name" value="DUF4229"/>
    <property type="match status" value="1"/>
</dbReference>
<evidence type="ECO:0000256" key="2">
    <source>
        <dbReference type="SAM" id="Phobius"/>
    </source>
</evidence>
<feature type="region of interest" description="Disordered" evidence="1">
    <location>
        <begin position="69"/>
        <end position="120"/>
    </location>
</feature>
<dbReference type="Proteomes" id="UP000538196">
    <property type="component" value="Unassembled WGS sequence"/>
</dbReference>
<name>A0A7W4UWF0_LEIAQ</name>
<feature type="transmembrane region" description="Helical" evidence="2">
    <location>
        <begin position="7"/>
        <end position="24"/>
    </location>
</feature>
<keyword evidence="4" id="KW-1185">Reference proteome</keyword>
<protein>
    <recommendedName>
        <fullName evidence="5">DUF4229 domain-containing protein</fullName>
    </recommendedName>
</protein>
<gene>
    <name evidence="3" type="ORF">FHX33_002125</name>
</gene>
<evidence type="ECO:0008006" key="5">
    <source>
        <dbReference type="Google" id="ProtNLM"/>
    </source>
</evidence>